<evidence type="ECO:0000256" key="1">
    <source>
        <dbReference type="SAM" id="MobiDB-lite"/>
    </source>
</evidence>
<sequence length="147" mass="17035">MVQEVEIQDKIMDEFNMYRDGMGSFGKEIATRQRRNENFNPAKWWLNPRNSSPNLRKLAIKNLDLTCCSSGCERNWSDFEQVPDILEDIGNEWITRVASVEQEQAQDTEVVETINAQEDDDEDVDMDQQSSSSHSSDLDNSLMNRMH</sequence>
<dbReference type="InParanoid" id="A0A1D6G0Q5"/>
<feature type="domain" description="HAT C-terminal dimerisation" evidence="2">
    <location>
        <begin position="33"/>
        <end position="80"/>
    </location>
</feature>
<feature type="compositionally biased region" description="Low complexity" evidence="1">
    <location>
        <begin position="127"/>
        <end position="147"/>
    </location>
</feature>
<feature type="compositionally biased region" description="Acidic residues" evidence="1">
    <location>
        <begin position="117"/>
        <end position="126"/>
    </location>
</feature>
<protein>
    <recommendedName>
        <fullName evidence="2">HAT C-terminal dimerisation domain-containing protein</fullName>
    </recommendedName>
</protein>
<dbReference type="InterPro" id="IPR012337">
    <property type="entry name" value="RNaseH-like_sf"/>
</dbReference>
<proteinExistence type="predicted"/>
<name>A0A1D6G0Q5_MAIZE</name>
<dbReference type="EMBL" id="CM000784">
    <property type="protein sequence ID" value="AQK97046.1"/>
    <property type="molecule type" value="Genomic_DNA"/>
</dbReference>
<feature type="region of interest" description="Disordered" evidence="1">
    <location>
        <begin position="115"/>
        <end position="147"/>
    </location>
</feature>
<dbReference type="InterPro" id="IPR008906">
    <property type="entry name" value="HATC_C_dom"/>
</dbReference>
<reference evidence="3" key="1">
    <citation type="submission" date="2015-12" db="EMBL/GenBank/DDBJ databases">
        <title>Update maize B73 reference genome by single molecule sequencing technologies.</title>
        <authorList>
            <consortium name="Maize Genome Sequencing Project"/>
            <person name="Ware D."/>
        </authorList>
    </citation>
    <scope>NUCLEOTIDE SEQUENCE</scope>
    <source>
        <tissue evidence="3">Seedling</tissue>
    </source>
</reference>
<dbReference type="GO" id="GO:0046983">
    <property type="term" value="F:protein dimerization activity"/>
    <property type="evidence" value="ECO:0007669"/>
    <property type="project" value="InterPro"/>
</dbReference>
<dbReference type="AlphaFoldDB" id="A0A1D6G0Q5"/>
<dbReference type="SUPFAM" id="SSF53098">
    <property type="entry name" value="Ribonuclease H-like"/>
    <property type="match status" value="1"/>
</dbReference>
<gene>
    <name evidence="3" type="ORF">ZEAMMB73_Zm00001d011491</name>
</gene>
<dbReference type="Pfam" id="PF05699">
    <property type="entry name" value="Dimer_Tnp_hAT"/>
    <property type="match status" value="1"/>
</dbReference>
<evidence type="ECO:0000313" key="3">
    <source>
        <dbReference type="EMBL" id="AQK97046.1"/>
    </source>
</evidence>
<accession>A0A1D6G0Q5</accession>
<evidence type="ECO:0000259" key="2">
    <source>
        <dbReference type="Pfam" id="PF05699"/>
    </source>
</evidence>
<organism evidence="3">
    <name type="scientific">Zea mays</name>
    <name type="common">Maize</name>
    <dbReference type="NCBI Taxonomy" id="4577"/>
    <lineage>
        <taxon>Eukaryota</taxon>
        <taxon>Viridiplantae</taxon>
        <taxon>Streptophyta</taxon>
        <taxon>Embryophyta</taxon>
        <taxon>Tracheophyta</taxon>
        <taxon>Spermatophyta</taxon>
        <taxon>Magnoliopsida</taxon>
        <taxon>Liliopsida</taxon>
        <taxon>Poales</taxon>
        <taxon>Poaceae</taxon>
        <taxon>PACMAD clade</taxon>
        <taxon>Panicoideae</taxon>
        <taxon>Andropogonodae</taxon>
        <taxon>Andropogoneae</taxon>
        <taxon>Tripsacinae</taxon>
        <taxon>Zea</taxon>
    </lineage>
</organism>